<protein>
    <submittedName>
        <fullName evidence="2">Uncharacterized protein</fullName>
    </submittedName>
</protein>
<evidence type="ECO:0000313" key="2">
    <source>
        <dbReference type="EMBL" id="GBN22891.1"/>
    </source>
</evidence>
<evidence type="ECO:0000313" key="3">
    <source>
        <dbReference type="Proteomes" id="UP000499080"/>
    </source>
</evidence>
<keyword evidence="3" id="KW-1185">Reference proteome</keyword>
<dbReference type="AlphaFoldDB" id="A0A4Y2M787"/>
<sequence>MPEEETDEMGSDKMDGDFEILNNDEIASSVNTAEEEIADDEGSLLSKKPTTSHSEAETMLSKCVGWFEVQEEANAIQILLKYKI</sequence>
<proteinExistence type="predicted"/>
<accession>A0A4Y2M787</accession>
<reference evidence="2 3" key="1">
    <citation type="journal article" date="2019" name="Sci. Rep.">
        <title>Orb-weaving spider Araneus ventricosus genome elucidates the spidroin gene catalogue.</title>
        <authorList>
            <person name="Kono N."/>
            <person name="Nakamura H."/>
            <person name="Ohtoshi R."/>
            <person name="Moran D.A.P."/>
            <person name="Shinohara A."/>
            <person name="Yoshida Y."/>
            <person name="Fujiwara M."/>
            <person name="Mori M."/>
            <person name="Tomita M."/>
            <person name="Arakawa K."/>
        </authorList>
    </citation>
    <scope>NUCLEOTIDE SEQUENCE [LARGE SCALE GENOMIC DNA]</scope>
</reference>
<organism evidence="2 3">
    <name type="scientific">Araneus ventricosus</name>
    <name type="common">Orbweaver spider</name>
    <name type="synonym">Epeira ventricosa</name>
    <dbReference type="NCBI Taxonomy" id="182803"/>
    <lineage>
        <taxon>Eukaryota</taxon>
        <taxon>Metazoa</taxon>
        <taxon>Ecdysozoa</taxon>
        <taxon>Arthropoda</taxon>
        <taxon>Chelicerata</taxon>
        <taxon>Arachnida</taxon>
        <taxon>Araneae</taxon>
        <taxon>Araneomorphae</taxon>
        <taxon>Entelegynae</taxon>
        <taxon>Araneoidea</taxon>
        <taxon>Araneidae</taxon>
        <taxon>Araneus</taxon>
    </lineage>
</organism>
<name>A0A4Y2M787_ARAVE</name>
<evidence type="ECO:0000256" key="1">
    <source>
        <dbReference type="SAM" id="MobiDB-lite"/>
    </source>
</evidence>
<feature type="compositionally biased region" description="Acidic residues" evidence="1">
    <location>
        <begin position="33"/>
        <end position="42"/>
    </location>
</feature>
<dbReference type="EMBL" id="BGPR01121960">
    <property type="protein sequence ID" value="GBN22891.1"/>
    <property type="molecule type" value="Genomic_DNA"/>
</dbReference>
<comment type="caution">
    <text evidence="2">The sequence shown here is derived from an EMBL/GenBank/DDBJ whole genome shotgun (WGS) entry which is preliminary data.</text>
</comment>
<gene>
    <name evidence="2" type="ORF">AVEN_24142_1</name>
</gene>
<dbReference type="Proteomes" id="UP000499080">
    <property type="component" value="Unassembled WGS sequence"/>
</dbReference>
<feature type="region of interest" description="Disordered" evidence="1">
    <location>
        <begin position="33"/>
        <end position="54"/>
    </location>
</feature>